<dbReference type="Gene3D" id="3.30.200.20">
    <property type="entry name" value="Phosphorylase Kinase, domain 1"/>
    <property type="match status" value="1"/>
</dbReference>
<feature type="binding site" evidence="5">
    <location>
        <position position="124"/>
    </location>
    <ligand>
        <name>ATP</name>
        <dbReference type="ChEBI" id="CHEBI:30616"/>
    </ligand>
</feature>
<dbReference type="SUPFAM" id="SSF50998">
    <property type="entry name" value="Quinoprotein alcohol dehydrogenase-like"/>
    <property type="match status" value="1"/>
</dbReference>
<keyword evidence="4 5" id="KW-0067">ATP-binding</keyword>
<dbReference type="CDD" id="cd14014">
    <property type="entry name" value="STKc_PknB_like"/>
    <property type="match status" value="1"/>
</dbReference>
<feature type="region of interest" description="Disordered" evidence="6">
    <location>
        <begin position="1"/>
        <end position="85"/>
    </location>
</feature>
<dbReference type="InterPro" id="IPR008271">
    <property type="entry name" value="Ser/Thr_kinase_AS"/>
</dbReference>
<dbReference type="InterPro" id="IPR011047">
    <property type="entry name" value="Quinoprotein_ADH-like_sf"/>
</dbReference>
<dbReference type="InterPro" id="IPR002372">
    <property type="entry name" value="PQQ_rpt_dom"/>
</dbReference>
<dbReference type="Pfam" id="PF13360">
    <property type="entry name" value="PQQ_2"/>
    <property type="match status" value="1"/>
</dbReference>
<dbReference type="SMART" id="SM00220">
    <property type="entry name" value="S_TKc"/>
    <property type="match status" value="1"/>
</dbReference>
<gene>
    <name evidence="8" type="ORF">K1Y72_26135</name>
</gene>
<dbReference type="GO" id="GO:0016301">
    <property type="term" value="F:kinase activity"/>
    <property type="evidence" value="ECO:0007669"/>
    <property type="project" value="UniProtKB-KW"/>
</dbReference>
<evidence type="ECO:0000313" key="9">
    <source>
        <dbReference type="Proteomes" id="UP000774570"/>
    </source>
</evidence>
<dbReference type="InterPro" id="IPR000719">
    <property type="entry name" value="Prot_kinase_dom"/>
</dbReference>
<evidence type="ECO:0000313" key="8">
    <source>
        <dbReference type="EMBL" id="MBW8485885.1"/>
    </source>
</evidence>
<sequence length="792" mass="85966">MIAHPEEPQDPTAAPLHGGPRDPESTKTISPGAEAARPTAPSTPSPPRRTAPSASSEAETDFAESEPTHDPTLRNSETGSAFDPHVQGRVLLGRYEISRTLGAGGMASVHLAYDRTSHRQVAVKLMLPELVRRAEFRRRFEREAAVVASLAHPRIVAVHESGCAFLDGDDLPYLVMEYVEGETVAERVERLRAGGGRLPVPDALELTAQVLDALDYTHRKGVIHRDIKPSNVMIASDGSIKVMDFGIARITLPAATKLTESGALIGTPHYMAPEQVEGRDAEPASDLYAVGTMLFELLTGETPFHGGSAVEVLLAIVRNRPPDVAGIRPEVGPEVARLVRQSLAKRPYQRPTSARFMASRLRELAEDHRRGRVVLTADIRKPNPPAPRRRTRLRRRLTRPDTKRRLLIRFTALAAAVAAAALVVSAEGWPLGIRPVAARAHPAGWRPWRVKTDGAFAMLPGPGSQSSKLFVTTSTELLALDKDTGRRLWKFEPPTLMTSNSGDLAIPTGSAMYLTSDSTVYALSPSDGRTRWYRRLIPEAASGTVNVAASGGAVYAETPDTVMRLDAATGVTRWKWLPNHCGMDTEKVFTATPDVLLVACRSYTGRSSLDALDTRSGKELWHRNFSAAGMPSIRQSGSRIFYLGPETSEDNNHVATALDLRSGAVLWQHETGTHASLDYVDHRLWQWKDDRLSVLDPATGRAVRTLQVRNSDTADSQHVLAASAGLIVLDHSNDIDAYHPSGGRAWHYRADGLAGSLTDNILVLLTENGPVAIDAVNGAGPCNSFYCPGQVP</sequence>
<protein>
    <submittedName>
        <fullName evidence="8">Protein kinase</fullName>
    </submittedName>
</protein>
<dbReference type="InterPro" id="IPR017441">
    <property type="entry name" value="Protein_kinase_ATP_BS"/>
</dbReference>
<dbReference type="PANTHER" id="PTHR43289">
    <property type="entry name" value="MITOGEN-ACTIVATED PROTEIN KINASE KINASE KINASE 20-RELATED"/>
    <property type="match status" value="1"/>
</dbReference>
<evidence type="ECO:0000256" key="5">
    <source>
        <dbReference type="PROSITE-ProRule" id="PRU10141"/>
    </source>
</evidence>
<evidence type="ECO:0000256" key="1">
    <source>
        <dbReference type="ARBA" id="ARBA00022679"/>
    </source>
</evidence>
<dbReference type="RefSeq" id="WP_220169126.1">
    <property type="nucleotide sequence ID" value="NZ_JAIBOA010000019.1"/>
</dbReference>
<keyword evidence="9" id="KW-1185">Reference proteome</keyword>
<dbReference type="PROSITE" id="PS50011">
    <property type="entry name" value="PROTEIN_KINASE_DOM"/>
    <property type="match status" value="1"/>
</dbReference>
<evidence type="ECO:0000259" key="7">
    <source>
        <dbReference type="PROSITE" id="PS50011"/>
    </source>
</evidence>
<dbReference type="Gene3D" id="1.10.510.10">
    <property type="entry name" value="Transferase(Phosphotransferase) domain 1"/>
    <property type="match status" value="1"/>
</dbReference>
<name>A0ABS7FZL1_9ACTN</name>
<proteinExistence type="predicted"/>
<evidence type="ECO:0000256" key="2">
    <source>
        <dbReference type="ARBA" id="ARBA00022741"/>
    </source>
</evidence>
<keyword evidence="1" id="KW-0808">Transferase</keyword>
<dbReference type="InterPro" id="IPR011009">
    <property type="entry name" value="Kinase-like_dom_sf"/>
</dbReference>
<dbReference type="Proteomes" id="UP000774570">
    <property type="component" value="Unassembled WGS sequence"/>
</dbReference>
<evidence type="ECO:0000256" key="4">
    <source>
        <dbReference type="ARBA" id="ARBA00022840"/>
    </source>
</evidence>
<dbReference type="InterPro" id="IPR018391">
    <property type="entry name" value="PQQ_b-propeller_rpt"/>
</dbReference>
<keyword evidence="2 5" id="KW-0547">Nucleotide-binding</keyword>
<dbReference type="SUPFAM" id="SSF56112">
    <property type="entry name" value="Protein kinase-like (PK-like)"/>
    <property type="match status" value="1"/>
</dbReference>
<dbReference type="SMART" id="SM00564">
    <property type="entry name" value="PQQ"/>
    <property type="match status" value="4"/>
</dbReference>
<dbReference type="PROSITE" id="PS00108">
    <property type="entry name" value="PROTEIN_KINASE_ST"/>
    <property type="match status" value="1"/>
</dbReference>
<organism evidence="8 9">
    <name type="scientific">Actinomadura parmotrematis</name>
    <dbReference type="NCBI Taxonomy" id="2864039"/>
    <lineage>
        <taxon>Bacteria</taxon>
        <taxon>Bacillati</taxon>
        <taxon>Actinomycetota</taxon>
        <taxon>Actinomycetes</taxon>
        <taxon>Streptosporangiales</taxon>
        <taxon>Thermomonosporaceae</taxon>
        <taxon>Actinomadura</taxon>
    </lineage>
</organism>
<dbReference type="PANTHER" id="PTHR43289:SF34">
    <property type="entry name" value="SERINE_THREONINE-PROTEIN KINASE YBDM-RELATED"/>
    <property type="match status" value="1"/>
</dbReference>
<evidence type="ECO:0000256" key="6">
    <source>
        <dbReference type="SAM" id="MobiDB-lite"/>
    </source>
</evidence>
<reference evidence="8 9" key="1">
    <citation type="submission" date="2021-07" db="EMBL/GenBank/DDBJ databases">
        <title>Actinomadura sp. PM05-2 isolated from lichen.</title>
        <authorList>
            <person name="Somphong A."/>
            <person name="Phongsopitanun W."/>
            <person name="Tanasupawat S."/>
            <person name="Peongsungnone V."/>
        </authorList>
    </citation>
    <scope>NUCLEOTIDE SEQUENCE [LARGE SCALE GENOMIC DNA]</scope>
    <source>
        <strain evidence="8 9">PM05-2</strain>
    </source>
</reference>
<evidence type="ECO:0000256" key="3">
    <source>
        <dbReference type="ARBA" id="ARBA00022777"/>
    </source>
</evidence>
<accession>A0ABS7FZL1</accession>
<keyword evidence="3 8" id="KW-0418">Kinase</keyword>
<dbReference type="Pfam" id="PF00069">
    <property type="entry name" value="Pkinase"/>
    <property type="match status" value="1"/>
</dbReference>
<comment type="caution">
    <text evidence="8">The sequence shown here is derived from an EMBL/GenBank/DDBJ whole genome shotgun (WGS) entry which is preliminary data.</text>
</comment>
<dbReference type="InterPro" id="IPR015943">
    <property type="entry name" value="WD40/YVTN_repeat-like_dom_sf"/>
</dbReference>
<dbReference type="Gene3D" id="2.130.10.10">
    <property type="entry name" value="YVTN repeat-like/Quinoprotein amine dehydrogenase"/>
    <property type="match status" value="1"/>
</dbReference>
<dbReference type="PROSITE" id="PS00107">
    <property type="entry name" value="PROTEIN_KINASE_ATP"/>
    <property type="match status" value="1"/>
</dbReference>
<feature type="domain" description="Protein kinase" evidence="7">
    <location>
        <begin position="95"/>
        <end position="365"/>
    </location>
</feature>
<dbReference type="EMBL" id="JAIBOA010000019">
    <property type="protein sequence ID" value="MBW8485885.1"/>
    <property type="molecule type" value="Genomic_DNA"/>
</dbReference>